<proteinExistence type="predicted"/>
<dbReference type="InterPro" id="IPR007278">
    <property type="entry name" value="DUF397"/>
</dbReference>
<dbReference type="Proteomes" id="UP000319103">
    <property type="component" value="Unassembled WGS sequence"/>
</dbReference>
<reference evidence="2 3" key="1">
    <citation type="submission" date="2019-06" db="EMBL/GenBank/DDBJ databases">
        <title>Description of Kitasatospora acidophila sp. nov. isolated from pine grove soil, and reclassification of Streptomyces novaecaesareae to Kitasatospora novaeceasareae comb. nov.</title>
        <authorList>
            <person name="Kim M.J."/>
        </authorList>
    </citation>
    <scope>NUCLEOTIDE SEQUENCE [LARGE SCALE GENOMIC DNA]</scope>
    <source>
        <strain evidence="2 3">MMS16-CNU292</strain>
    </source>
</reference>
<organism evidence="2 3">
    <name type="scientific">Kitasatospora acidiphila</name>
    <dbReference type="NCBI Taxonomy" id="2567942"/>
    <lineage>
        <taxon>Bacteria</taxon>
        <taxon>Bacillati</taxon>
        <taxon>Actinomycetota</taxon>
        <taxon>Actinomycetes</taxon>
        <taxon>Kitasatosporales</taxon>
        <taxon>Streptomycetaceae</taxon>
        <taxon>Kitasatospora</taxon>
    </lineage>
</organism>
<keyword evidence="3" id="KW-1185">Reference proteome</keyword>
<feature type="domain" description="DUF397" evidence="1">
    <location>
        <begin position="14"/>
        <end position="64"/>
    </location>
</feature>
<evidence type="ECO:0000313" key="3">
    <source>
        <dbReference type="Proteomes" id="UP000319103"/>
    </source>
</evidence>
<evidence type="ECO:0000259" key="1">
    <source>
        <dbReference type="Pfam" id="PF04149"/>
    </source>
</evidence>
<dbReference type="OrthoDB" id="4559404at2"/>
<dbReference type="RefSeq" id="WP_141632596.1">
    <property type="nucleotide sequence ID" value="NZ_VIGB01000003.1"/>
</dbReference>
<sequence>MSYHPNADETGFTFVKSTCSSHDGNCVELAAGLPGEIAVRDSKNPTGPAHRYSVDAAQQFVSAVGSDTLVPVN</sequence>
<dbReference type="Pfam" id="PF04149">
    <property type="entry name" value="DUF397"/>
    <property type="match status" value="1"/>
</dbReference>
<accession>A0A540W0I9</accession>
<gene>
    <name evidence="2" type="ORF">E6W39_05845</name>
</gene>
<evidence type="ECO:0000313" key="2">
    <source>
        <dbReference type="EMBL" id="TQF01874.1"/>
    </source>
</evidence>
<protein>
    <submittedName>
        <fullName evidence="2">DUF397 domain-containing protein</fullName>
    </submittedName>
</protein>
<name>A0A540W0I9_9ACTN</name>
<dbReference type="AlphaFoldDB" id="A0A540W0I9"/>
<comment type="caution">
    <text evidence="2">The sequence shown here is derived from an EMBL/GenBank/DDBJ whole genome shotgun (WGS) entry which is preliminary data.</text>
</comment>
<dbReference type="EMBL" id="VIGB01000003">
    <property type="protein sequence ID" value="TQF01874.1"/>
    <property type="molecule type" value="Genomic_DNA"/>
</dbReference>